<name>A0ABU6RLR4_9FABA</name>
<evidence type="ECO:0000256" key="12">
    <source>
        <dbReference type="SAM" id="MobiDB-lite"/>
    </source>
</evidence>
<keyword evidence="16" id="KW-1185">Reference proteome</keyword>
<evidence type="ECO:0000256" key="5">
    <source>
        <dbReference type="ARBA" id="ARBA00022692"/>
    </source>
</evidence>
<dbReference type="InterPro" id="IPR001611">
    <property type="entry name" value="Leu-rich_rpt"/>
</dbReference>
<evidence type="ECO:0000256" key="1">
    <source>
        <dbReference type="ARBA" id="ARBA00004251"/>
    </source>
</evidence>
<evidence type="ECO:0000256" key="13">
    <source>
        <dbReference type="SAM" id="Phobius"/>
    </source>
</evidence>
<keyword evidence="11" id="KW-0325">Glycoprotein</keyword>
<dbReference type="InterPro" id="IPR032675">
    <property type="entry name" value="LRR_dom_sf"/>
</dbReference>
<dbReference type="Pfam" id="PF00560">
    <property type="entry name" value="LRR_1"/>
    <property type="match status" value="6"/>
</dbReference>
<dbReference type="EMBL" id="JASCZI010030767">
    <property type="protein sequence ID" value="MED6124713.1"/>
    <property type="molecule type" value="Genomic_DNA"/>
</dbReference>
<keyword evidence="9 13" id="KW-0472">Membrane</keyword>
<keyword evidence="5 13" id="KW-0812">Transmembrane</keyword>
<evidence type="ECO:0000313" key="15">
    <source>
        <dbReference type="EMBL" id="MED6124713.1"/>
    </source>
</evidence>
<organism evidence="15 16">
    <name type="scientific">Stylosanthes scabra</name>
    <dbReference type="NCBI Taxonomy" id="79078"/>
    <lineage>
        <taxon>Eukaryota</taxon>
        <taxon>Viridiplantae</taxon>
        <taxon>Streptophyta</taxon>
        <taxon>Embryophyta</taxon>
        <taxon>Tracheophyta</taxon>
        <taxon>Spermatophyta</taxon>
        <taxon>Magnoliopsida</taxon>
        <taxon>eudicotyledons</taxon>
        <taxon>Gunneridae</taxon>
        <taxon>Pentapetalae</taxon>
        <taxon>rosids</taxon>
        <taxon>fabids</taxon>
        <taxon>Fabales</taxon>
        <taxon>Fabaceae</taxon>
        <taxon>Papilionoideae</taxon>
        <taxon>50 kb inversion clade</taxon>
        <taxon>dalbergioids sensu lato</taxon>
        <taxon>Dalbergieae</taxon>
        <taxon>Pterocarpus clade</taxon>
        <taxon>Stylosanthes</taxon>
    </lineage>
</organism>
<reference evidence="15 16" key="1">
    <citation type="journal article" date="2023" name="Plants (Basel)">
        <title>Bridging the Gap: Combining Genomics and Transcriptomics Approaches to Understand Stylosanthes scabra, an Orphan Legume from the Brazilian Caatinga.</title>
        <authorList>
            <person name="Ferreira-Neto J.R.C."/>
            <person name="da Silva M.D."/>
            <person name="Binneck E."/>
            <person name="de Melo N.F."/>
            <person name="da Silva R.H."/>
            <person name="de Melo A.L.T.M."/>
            <person name="Pandolfi V."/>
            <person name="Bustamante F.O."/>
            <person name="Brasileiro-Vidal A.C."/>
            <person name="Benko-Iseppon A.M."/>
        </authorList>
    </citation>
    <scope>NUCLEOTIDE SEQUENCE [LARGE SCALE GENOMIC DNA]</scope>
    <source>
        <tissue evidence="15">Leaves</tissue>
    </source>
</reference>
<feature type="transmembrane region" description="Helical" evidence="13">
    <location>
        <begin position="913"/>
        <end position="936"/>
    </location>
</feature>
<keyword evidence="7" id="KW-0677">Repeat</keyword>
<comment type="caution">
    <text evidence="15">The sequence shown here is derived from an EMBL/GenBank/DDBJ whole genome shotgun (WGS) entry which is preliminary data.</text>
</comment>
<sequence length="1068" mass="120745">MMSFITKVYASAASQCLSHQQFMLLSMKHSLIFNPSKSTKLVHWNQTSVVDCCQWNGVKCNNNGHVIGLDLSQESISGGLHNSSSLFNFKHLHTLNLAFNNFGSLIPSDIEKLKNLRHLNLSNAGFIGQIPKDIFKIQTLKVLDVSNNEALEGSFPEFARYGQLETLILSYTNFSGQLVSSISNLKQLSTLDLSNCQFNGTLPASLSELINLVHLDLSYNRFTGPLPLFNNTKNLQYLSLLQNELTGEILSTHWEELSNLCTVNLGDNFFSGKIPKSLFTLPSLQEVTLSNNGFEGVLDEFQNATPSTLELVDLSINKLEGPIPLSFFSLKRLSLLNLSWNKFNGTIQLDTIHKKLPYLNVLGLSNNKMSVEITDDDETSLSLFPNLTNVLLASCNLKKFPSFLKNQPKLYDLDLSNNLIQGSIPKWIWKFESMVSLNLSNNLLTDLEGGPFENPNSSLLMLDLHSNRIRGSIPYFTKYAVHLDFSNNKFSFIRPRIAEYFPFIFIISLSNNSFHGKIPESFCNSSTIRLLDLSHNNFDGPIPKCLIARKNTLRVLNLAGNKLTGQIHDTIFSSTCNLRYLDLNANLLRGTIPKSLSNCQMLEVLNLGNNILSDEFPCFLGNITTLGVLVLRSNKLHGPIHCNSNTRHWTMLRVVDLASNNFIGTLPGALLQSWTAMMDDGNYIWKNGGYLYFNMYDFPHYIHYKDMLAIINIAIIKRLAKIFANDPPSRFDDMLNYAIKGNQFQYSGTYLDSVTVVNKGLQMKLEKILSIFTSLDFSSNRFEGPIPEELMSLKALIVLNISHNSLSGHIPSSLRKLTALESLDLSNNSLSGEIPTEISSLTFLSVLNLSFNHLVGRIPTGTQIQSFDMDSFEGNGGLCGPPLTKNCGGDDGVQEGWPPAPSATSETHNSIDWNFLSAELGFTFGIGVIIFPLIFWKRWRLRYFKHVDNLLWRIFPRLDFVYEQHGQHKYRTLREEEEDLTGYNHHRRQTAMNNEEKAVQRHRRQKDKEDKVDEPAADEEEDITGHNHHRQHMDARRRRSSVCNGKKMKKTKSTCEEEEEARFFVPQA</sequence>
<proteinExistence type="inferred from homology"/>
<dbReference type="Gene3D" id="3.80.10.10">
    <property type="entry name" value="Ribonuclease Inhibitor"/>
    <property type="match status" value="5"/>
</dbReference>
<dbReference type="PANTHER" id="PTHR48061">
    <property type="entry name" value="LEUCINE-RICH REPEAT RECEPTOR PROTEIN KINASE EMS1-LIKE-RELATED"/>
    <property type="match status" value="1"/>
</dbReference>
<keyword evidence="3" id="KW-1003">Cell membrane</keyword>
<evidence type="ECO:0000256" key="11">
    <source>
        <dbReference type="ARBA" id="ARBA00023180"/>
    </source>
</evidence>
<evidence type="ECO:0000256" key="2">
    <source>
        <dbReference type="ARBA" id="ARBA00009592"/>
    </source>
</evidence>
<evidence type="ECO:0000256" key="6">
    <source>
        <dbReference type="ARBA" id="ARBA00022729"/>
    </source>
</evidence>
<evidence type="ECO:0000256" key="7">
    <source>
        <dbReference type="ARBA" id="ARBA00022737"/>
    </source>
</evidence>
<dbReference type="InterPro" id="IPR046956">
    <property type="entry name" value="RLP23-like"/>
</dbReference>
<keyword evidence="8 13" id="KW-1133">Transmembrane helix</keyword>
<keyword evidence="4" id="KW-0433">Leucine-rich repeat</keyword>
<dbReference type="InterPro" id="IPR003591">
    <property type="entry name" value="Leu-rich_rpt_typical-subtyp"/>
</dbReference>
<keyword evidence="6" id="KW-0732">Signal</keyword>
<dbReference type="InterPro" id="IPR013210">
    <property type="entry name" value="LRR_N_plant-typ"/>
</dbReference>
<evidence type="ECO:0000256" key="9">
    <source>
        <dbReference type="ARBA" id="ARBA00023136"/>
    </source>
</evidence>
<feature type="domain" description="Leucine-rich repeat-containing N-terminal plant-type" evidence="14">
    <location>
        <begin position="20"/>
        <end position="61"/>
    </location>
</feature>
<keyword evidence="10" id="KW-0675">Receptor</keyword>
<dbReference type="PANTHER" id="PTHR48061:SF2">
    <property type="entry name" value="RECEPTOR LIKE PROTEIN 30-LIKE"/>
    <property type="match status" value="1"/>
</dbReference>
<dbReference type="Pfam" id="PF13855">
    <property type="entry name" value="LRR_8"/>
    <property type="match status" value="3"/>
</dbReference>
<comment type="similarity">
    <text evidence="2">Belongs to the RLP family.</text>
</comment>
<dbReference type="SUPFAM" id="SSF52058">
    <property type="entry name" value="L domain-like"/>
    <property type="match status" value="3"/>
</dbReference>
<evidence type="ECO:0000256" key="8">
    <source>
        <dbReference type="ARBA" id="ARBA00022989"/>
    </source>
</evidence>
<dbReference type="SMART" id="SM00369">
    <property type="entry name" value="LRR_TYP"/>
    <property type="match status" value="7"/>
</dbReference>
<dbReference type="Pfam" id="PF08263">
    <property type="entry name" value="LRRNT_2"/>
    <property type="match status" value="1"/>
</dbReference>
<evidence type="ECO:0000256" key="10">
    <source>
        <dbReference type="ARBA" id="ARBA00023170"/>
    </source>
</evidence>
<gene>
    <name evidence="15" type="ORF">PIB30_061545</name>
</gene>
<feature type="region of interest" description="Disordered" evidence="12">
    <location>
        <begin position="986"/>
        <end position="1068"/>
    </location>
</feature>
<dbReference type="PRINTS" id="PR00019">
    <property type="entry name" value="LEURICHRPT"/>
</dbReference>
<evidence type="ECO:0000256" key="3">
    <source>
        <dbReference type="ARBA" id="ARBA00022475"/>
    </source>
</evidence>
<accession>A0ABU6RLR4</accession>
<evidence type="ECO:0000313" key="16">
    <source>
        <dbReference type="Proteomes" id="UP001341840"/>
    </source>
</evidence>
<evidence type="ECO:0000259" key="14">
    <source>
        <dbReference type="Pfam" id="PF08263"/>
    </source>
</evidence>
<feature type="compositionally biased region" description="Basic residues" evidence="12">
    <location>
        <begin position="1026"/>
        <end position="1052"/>
    </location>
</feature>
<protein>
    <recommendedName>
        <fullName evidence="14">Leucine-rich repeat-containing N-terminal plant-type domain-containing protein</fullName>
    </recommendedName>
</protein>
<evidence type="ECO:0000256" key="4">
    <source>
        <dbReference type="ARBA" id="ARBA00022614"/>
    </source>
</evidence>
<dbReference type="Proteomes" id="UP001341840">
    <property type="component" value="Unassembled WGS sequence"/>
</dbReference>
<comment type="subcellular location">
    <subcellularLocation>
        <location evidence="1">Cell membrane</location>
        <topology evidence="1">Single-pass type I membrane protein</topology>
    </subcellularLocation>
</comment>